<dbReference type="Pfam" id="PF00533">
    <property type="entry name" value="BRCT"/>
    <property type="match status" value="2"/>
</dbReference>
<protein>
    <submittedName>
        <fullName evidence="4">BRCA1 protein</fullName>
    </submittedName>
</protein>
<dbReference type="OrthoDB" id="251770at2759"/>
<dbReference type="Proteomes" id="UP000242913">
    <property type="component" value="Unassembled WGS sequence"/>
</dbReference>
<gene>
    <name evidence="4" type="ORF">X798_00197</name>
</gene>
<accession>A0A238C5P4</accession>
<dbReference type="CDD" id="cd00027">
    <property type="entry name" value="BRCT"/>
    <property type="match status" value="1"/>
</dbReference>
<keyword evidence="5" id="KW-1185">Reference proteome</keyword>
<organism evidence="4 5">
    <name type="scientific">Onchocerca flexuosa</name>
    <dbReference type="NCBI Taxonomy" id="387005"/>
    <lineage>
        <taxon>Eukaryota</taxon>
        <taxon>Metazoa</taxon>
        <taxon>Ecdysozoa</taxon>
        <taxon>Nematoda</taxon>
        <taxon>Chromadorea</taxon>
        <taxon>Rhabditida</taxon>
        <taxon>Spirurina</taxon>
        <taxon>Spiruromorpha</taxon>
        <taxon>Filarioidea</taxon>
        <taxon>Onchocercidae</taxon>
        <taxon>Onchocerca</taxon>
    </lineage>
</organism>
<evidence type="ECO:0000313" key="5">
    <source>
        <dbReference type="Proteomes" id="UP000242913"/>
    </source>
</evidence>
<feature type="domain" description="BRCT" evidence="3">
    <location>
        <begin position="969"/>
        <end position="1058"/>
    </location>
</feature>
<proteinExistence type="predicted"/>
<feature type="domain" description="BRCT" evidence="3">
    <location>
        <begin position="129"/>
        <end position="221"/>
    </location>
</feature>
<dbReference type="AlphaFoldDB" id="A0A238C5P4"/>
<dbReference type="SUPFAM" id="SSF52113">
    <property type="entry name" value="BRCT domain"/>
    <property type="match status" value="6"/>
</dbReference>
<dbReference type="CDD" id="cd17731">
    <property type="entry name" value="BRCT_TopBP1_rpt2_like"/>
    <property type="match status" value="1"/>
</dbReference>
<dbReference type="PANTHER" id="PTHR13561:SF20">
    <property type="entry name" value="DNA TOPOISOMERASE 2-BINDING PROTEIN 1"/>
    <property type="match status" value="1"/>
</dbReference>
<keyword evidence="1" id="KW-0677">Repeat</keyword>
<feature type="domain" description="BRCT" evidence="3">
    <location>
        <begin position="539"/>
        <end position="631"/>
    </location>
</feature>
<dbReference type="Pfam" id="PF12738">
    <property type="entry name" value="PTCB-BRCT"/>
    <property type="match status" value="1"/>
</dbReference>
<evidence type="ECO:0000256" key="1">
    <source>
        <dbReference type="ARBA" id="ARBA00022737"/>
    </source>
</evidence>
<evidence type="ECO:0000259" key="3">
    <source>
        <dbReference type="PROSITE" id="PS50172"/>
    </source>
</evidence>
<name>A0A238C5P4_9BILA</name>
<dbReference type="GO" id="GO:0007095">
    <property type="term" value="P:mitotic G2 DNA damage checkpoint signaling"/>
    <property type="evidence" value="ECO:0007669"/>
    <property type="project" value="TreeGrafter"/>
</dbReference>
<dbReference type="InterPro" id="IPR059215">
    <property type="entry name" value="BRCT2_TopBP1-like"/>
</dbReference>
<dbReference type="EMBL" id="KZ269977">
    <property type="protein sequence ID" value="OZC12566.1"/>
    <property type="molecule type" value="Genomic_DNA"/>
</dbReference>
<dbReference type="Gene3D" id="3.40.50.10190">
    <property type="entry name" value="BRCT domain"/>
    <property type="match status" value="4"/>
</dbReference>
<dbReference type="SMART" id="SM00292">
    <property type="entry name" value="BRCT"/>
    <property type="match status" value="5"/>
</dbReference>
<feature type="domain" description="BRCT" evidence="3">
    <location>
        <begin position="442"/>
        <end position="531"/>
    </location>
</feature>
<reference evidence="4 5" key="1">
    <citation type="submission" date="2015-12" db="EMBL/GenBank/DDBJ databases">
        <title>Draft genome of the nematode, Onchocerca flexuosa.</title>
        <authorList>
            <person name="Mitreva M."/>
        </authorList>
    </citation>
    <scope>NUCLEOTIDE SEQUENCE [LARGE SCALE GENOMIC DNA]</scope>
    <source>
        <strain evidence="4">Red Deer</strain>
    </source>
</reference>
<dbReference type="GO" id="GO:0006270">
    <property type="term" value="P:DNA replication initiation"/>
    <property type="evidence" value="ECO:0007669"/>
    <property type="project" value="TreeGrafter"/>
</dbReference>
<feature type="region of interest" description="Disordered" evidence="2">
    <location>
        <begin position="772"/>
        <end position="796"/>
    </location>
</feature>
<dbReference type="PROSITE" id="PS50172">
    <property type="entry name" value="BRCT"/>
    <property type="match status" value="4"/>
</dbReference>
<dbReference type="PANTHER" id="PTHR13561">
    <property type="entry name" value="DNA REPLICATION REGULATOR DPB11-RELATED"/>
    <property type="match status" value="1"/>
</dbReference>
<dbReference type="InterPro" id="IPR036420">
    <property type="entry name" value="BRCT_dom_sf"/>
</dbReference>
<sequence length="1161" mass="133425">MDWKILYNYLIMINEQVRVYGALALITCLKRKERLPKRHSPIWSTTLQDSIVCFSGIEMKTRKILFKISEERNKECFYHSASFLQELNRITAVDYAIPVLSVSWIFAAWKSAKVFNERKYTDEKFINEHKLQIFAKCVISCSGIAPQNRSTLSHLIEANGGVYTGNMKKNYCTHLVTDLNSGEKYKIARKWGWNQIRIVRLRWVTKSVEKGYRLPERLYETKINSTIECSTPRASQLIQFQPLTNLEISVIGRSTDQQTVDASESNGLLSNVPQMHLMKSENSMTEINKSIFIERFFVICIILSIDLLKVKPSQRTMIGVDPIVFFDLDALRFNDFMSNCIIYLCGIEDENYKKYKWLTNRVGSGRRDRLVYTDTTHVVVGPQRLDWKLIKQLKEKAHSNVKIGSKLLGKAVEILTNAELDSAKEIIWERPVSNDDDDDDSGDRHLFSGLSFRIVVNKEEIRDKLFSDIESHGGKVEEKTKVWVNYMVCEVLDCLLNDNATNFNCGSVVSSFWLQDCIEKDTIMNAEKHPLYRPIEAFEISQIFDGHIVGLSTLPEAEKDIYTDILYKFGANVKNQLGQDEQLNVCTEIVTGVETDRTGSARRWQIPVLDPSWIIESIIQNQVQSAQPYLFHDHSFKNYTRSDRLWMRAIQRKPSNDRTNILDKMSTNNEMPIQKSLSENEKKASLQYYRMNVVQCAEKNSQEQTNSNLAAVLDLAEAFAYVGGINTQNTLNTSPVGELWNDATVDRILGEAVVKTAQVSKTSWTSSISDYNHMQTRQNKRNAESVSLSEPVESPKKPRTAIFGNYNESIISKDEKKRRIAEKLAKLAIQREEYVRFIEAEKEKQCSLPNLLNNYYLNLAYYICSEFERSVNVGVFFRSWREKKSIATQIINPFDTDLEENNEMIPVLAEMEDQNQENKMSCAKESVWRSACTTLKKRNLSSNFIGLFLEFDLNLNLSTAKECESAVIMKTSVMLNKTICFTSTVRHDRNILETMVLELGGEVCNEFCEKITHLVCGRIVRNEKLLCSIAKGLIIVNEDYVVDSHAQSKWLEVDNYEWGSNHSLTKHGLSSQRFVSFALACRRWRLKIEKVPEICFTDAGLSIPTIQYHVDIVMHLTKLCTRNLGRQKRPIIDDVCSLQGFTVALVEKSRFWNSKVNSDSF</sequence>
<dbReference type="GO" id="GO:0033314">
    <property type="term" value="P:mitotic DNA replication checkpoint signaling"/>
    <property type="evidence" value="ECO:0007669"/>
    <property type="project" value="TreeGrafter"/>
</dbReference>
<evidence type="ECO:0000256" key="2">
    <source>
        <dbReference type="SAM" id="MobiDB-lite"/>
    </source>
</evidence>
<dbReference type="InterPro" id="IPR001357">
    <property type="entry name" value="BRCT_dom"/>
</dbReference>
<evidence type="ECO:0000313" key="4">
    <source>
        <dbReference type="EMBL" id="OZC12566.1"/>
    </source>
</evidence>